<reference evidence="3 4" key="1">
    <citation type="journal article" date="2024" name="BMC Genomics">
        <title>Genome assembly of redclaw crayfish (Cherax quadricarinatus) provides insights into its immune adaptation and hypoxia tolerance.</title>
        <authorList>
            <person name="Liu Z."/>
            <person name="Zheng J."/>
            <person name="Li H."/>
            <person name="Fang K."/>
            <person name="Wang S."/>
            <person name="He J."/>
            <person name="Zhou D."/>
            <person name="Weng S."/>
            <person name="Chi M."/>
            <person name="Gu Z."/>
            <person name="He J."/>
            <person name="Li F."/>
            <person name="Wang M."/>
        </authorList>
    </citation>
    <scope>NUCLEOTIDE SEQUENCE [LARGE SCALE GENOMIC DNA]</scope>
    <source>
        <strain evidence="3">ZL_2023a</strain>
    </source>
</reference>
<dbReference type="Proteomes" id="UP001445076">
    <property type="component" value="Unassembled WGS sequence"/>
</dbReference>
<dbReference type="EMBL" id="JARKIK010000079">
    <property type="protein sequence ID" value="KAK8726280.1"/>
    <property type="molecule type" value="Genomic_DNA"/>
</dbReference>
<comment type="caution">
    <text evidence="3">The sequence shown here is derived from an EMBL/GenBank/DDBJ whole genome shotgun (WGS) entry which is preliminary data.</text>
</comment>
<evidence type="ECO:0000256" key="1">
    <source>
        <dbReference type="ARBA" id="ARBA00022723"/>
    </source>
</evidence>
<feature type="non-terminal residue" evidence="3">
    <location>
        <position position="145"/>
    </location>
</feature>
<proteinExistence type="predicted"/>
<protein>
    <submittedName>
        <fullName evidence="3">Uncharacterized protein</fullName>
    </submittedName>
</protein>
<evidence type="ECO:0000313" key="4">
    <source>
        <dbReference type="Proteomes" id="UP001445076"/>
    </source>
</evidence>
<keyword evidence="2" id="KW-0862">Zinc</keyword>
<dbReference type="SUPFAM" id="SSF54897">
    <property type="entry name" value="Protease propeptides/inhibitors"/>
    <property type="match status" value="1"/>
</dbReference>
<evidence type="ECO:0000313" key="3">
    <source>
        <dbReference type="EMBL" id="KAK8726280.1"/>
    </source>
</evidence>
<sequence>MRTVILDPKNFNGMERRAPRMMVGLMVGVVAMVATTFQVTFAAPSKHQRTYEGWKVLEVEMKYGATGGQPQVELLDLDDTFNLQLLRQIKHRGVAEVALSPQMLPDFTQYLDNNNITYNSVLDNLARKLVLEGPSLRDDSLIPGT</sequence>
<keyword evidence="4" id="KW-1185">Reference proteome</keyword>
<keyword evidence="1" id="KW-0479">Metal-binding</keyword>
<dbReference type="Gene3D" id="3.30.70.340">
    <property type="entry name" value="Metallocarboxypeptidase-like"/>
    <property type="match status" value="1"/>
</dbReference>
<accession>A0AAW0WG85</accession>
<evidence type="ECO:0000256" key="2">
    <source>
        <dbReference type="ARBA" id="ARBA00022833"/>
    </source>
</evidence>
<dbReference type="AlphaFoldDB" id="A0AAW0WG85"/>
<dbReference type="InterPro" id="IPR036990">
    <property type="entry name" value="M14A-like_propep"/>
</dbReference>
<name>A0AAW0WG85_CHEQU</name>
<gene>
    <name evidence="3" type="ORF">OTU49_010185</name>
</gene>
<organism evidence="3 4">
    <name type="scientific">Cherax quadricarinatus</name>
    <name type="common">Australian red claw crayfish</name>
    <dbReference type="NCBI Taxonomy" id="27406"/>
    <lineage>
        <taxon>Eukaryota</taxon>
        <taxon>Metazoa</taxon>
        <taxon>Ecdysozoa</taxon>
        <taxon>Arthropoda</taxon>
        <taxon>Crustacea</taxon>
        <taxon>Multicrustacea</taxon>
        <taxon>Malacostraca</taxon>
        <taxon>Eumalacostraca</taxon>
        <taxon>Eucarida</taxon>
        <taxon>Decapoda</taxon>
        <taxon>Pleocyemata</taxon>
        <taxon>Astacidea</taxon>
        <taxon>Parastacoidea</taxon>
        <taxon>Parastacidae</taxon>
        <taxon>Cherax</taxon>
    </lineage>
</organism>
<dbReference type="GO" id="GO:0046872">
    <property type="term" value="F:metal ion binding"/>
    <property type="evidence" value="ECO:0007669"/>
    <property type="project" value="UniProtKB-KW"/>
</dbReference>